<dbReference type="InterPro" id="IPR018392">
    <property type="entry name" value="LysM"/>
</dbReference>
<dbReference type="GO" id="GO:0008061">
    <property type="term" value="F:chitin binding"/>
    <property type="evidence" value="ECO:0007669"/>
    <property type="project" value="UniProtKB-KW"/>
</dbReference>
<evidence type="ECO:0000256" key="4">
    <source>
        <dbReference type="SAM" id="SignalP"/>
    </source>
</evidence>
<dbReference type="OrthoDB" id="5985073at2759"/>
<sequence length="165" mass="17377">MFTKVIAAILALPLVAQLVSADTCTRTYSAQAGDICDSISAANNVSTYQFAVVNVGIIDEACDNLVVGQSYCLGWQGQDCMTTYVVQQNDDCDIISSAAGINTTILYENNPQIDDYCSNIYIGEVLCTANTVQVPPAPAGTTPATSIPPTATPANPDGDLPWCDE</sequence>
<accession>A0A9P7A2H4</accession>
<reference evidence="6" key="1">
    <citation type="journal article" date="2020" name="New Phytol.">
        <title>Comparative genomics reveals dynamic genome evolution in host specialist ectomycorrhizal fungi.</title>
        <authorList>
            <person name="Lofgren L.A."/>
            <person name="Nguyen N.H."/>
            <person name="Vilgalys R."/>
            <person name="Ruytinx J."/>
            <person name="Liao H.L."/>
            <person name="Branco S."/>
            <person name="Kuo A."/>
            <person name="LaButti K."/>
            <person name="Lipzen A."/>
            <person name="Andreopoulos W."/>
            <person name="Pangilinan J."/>
            <person name="Riley R."/>
            <person name="Hundley H."/>
            <person name="Na H."/>
            <person name="Barry K."/>
            <person name="Grigoriev I.V."/>
            <person name="Stajich J.E."/>
            <person name="Kennedy P.G."/>
        </authorList>
    </citation>
    <scope>NUCLEOTIDE SEQUENCE</scope>
    <source>
        <strain evidence="6">DOB743</strain>
    </source>
</reference>
<gene>
    <name evidence="6" type="ORF">EV702DRAFT_1075229</name>
</gene>
<feature type="signal peptide" evidence="4">
    <location>
        <begin position="1"/>
        <end position="21"/>
    </location>
</feature>
<feature type="domain" description="LysM" evidence="5">
    <location>
        <begin position="26"/>
        <end position="73"/>
    </location>
</feature>
<dbReference type="Pfam" id="PF01476">
    <property type="entry name" value="LysM"/>
    <property type="match status" value="2"/>
</dbReference>
<dbReference type="PANTHER" id="PTHR34997">
    <property type="entry name" value="AM15"/>
    <property type="match status" value="1"/>
</dbReference>
<evidence type="ECO:0000256" key="2">
    <source>
        <dbReference type="ARBA" id="ARBA00023026"/>
    </source>
</evidence>
<keyword evidence="7" id="KW-1185">Reference proteome</keyword>
<dbReference type="Proteomes" id="UP000714275">
    <property type="component" value="Unassembled WGS sequence"/>
</dbReference>
<dbReference type="SMART" id="SM00257">
    <property type="entry name" value="LysM"/>
    <property type="match status" value="2"/>
</dbReference>
<evidence type="ECO:0000313" key="7">
    <source>
        <dbReference type="Proteomes" id="UP000714275"/>
    </source>
</evidence>
<proteinExistence type="predicted"/>
<dbReference type="EMBL" id="JABBWD010000006">
    <property type="protein sequence ID" value="KAG1781269.1"/>
    <property type="molecule type" value="Genomic_DNA"/>
</dbReference>
<feature type="compositionally biased region" description="Low complexity" evidence="3">
    <location>
        <begin position="139"/>
        <end position="156"/>
    </location>
</feature>
<keyword evidence="1" id="KW-0147">Chitin-binding</keyword>
<dbReference type="PANTHER" id="PTHR34997:SF1">
    <property type="entry name" value="PEPTIDOGLYCAN-BINDING LYSIN DOMAIN"/>
    <property type="match status" value="1"/>
</dbReference>
<dbReference type="Gene3D" id="3.10.350.10">
    <property type="entry name" value="LysM domain"/>
    <property type="match status" value="2"/>
</dbReference>
<dbReference type="AlphaFoldDB" id="A0A9P7A2H4"/>
<dbReference type="InterPro" id="IPR052210">
    <property type="entry name" value="LysM1-like"/>
</dbReference>
<feature type="chain" id="PRO_5040127811" description="LysM domain-containing protein" evidence="4">
    <location>
        <begin position="22"/>
        <end position="165"/>
    </location>
</feature>
<feature type="domain" description="LysM" evidence="5">
    <location>
        <begin position="82"/>
        <end position="128"/>
    </location>
</feature>
<feature type="region of interest" description="Disordered" evidence="3">
    <location>
        <begin position="138"/>
        <end position="165"/>
    </location>
</feature>
<dbReference type="InterPro" id="IPR036779">
    <property type="entry name" value="LysM_dom_sf"/>
</dbReference>
<keyword evidence="4" id="KW-0732">Signal</keyword>
<keyword evidence="2" id="KW-0843">Virulence</keyword>
<organism evidence="6 7">
    <name type="scientific">Suillus placidus</name>
    <dbReference type="NCBI Taxonomy" id="48579"/>
    <lineage>
        <taxon>Eukaryota</taxon>
        <taxon>Fungi</taxon>
        <taxon>Dikarya</taxon>
        <taxon>Basidiomycota</taxon>
        <taxon>Agaricomycotina</taxon>
        <taxon>Agaricomycetes</taxon>
        <taxon>Agaricomycetidae</taxon>
        <taxon>Boletales</taxon>
        <taxon>Suillineae</taxon>
        <taxon>Suillaceae</taxon>
        <taxon>Suillus</taxon>
    </lineage>
</organism>
<evidence type="ECO:0000259" key="5">
    <source>
        <dbReference type="PROSITE" id="PS51782"/>
    </source>
</evidence>
<dbReference type="SUPFAM" id="SSF54106">
    <property type="entry name" value="LysM domain"/>
    <property type="match status" value="2"/>
</dbReference>
<evidence type="ECO:0000256" key="3">
    <source>
        <dbReference type="SAM" id="MobiDB-lite"/>
    </source>
</evidence>
<name>A0A9P7A2H4_9AGAM</name>
<dbReference type="PROSITE" id="PS51782">
    <property type="entry name" value="LYSM"/>
    <property type="match status" value="2"/>
</dbReference>
<evidence type="ECO:0000313" key="6">
    <source>
        <dbReference type="EMBL" id="KAG1781269.1"/>
    </source>
</evidence>
<comment type="caution">
    <text evidence="6">The sequence shown here is derived from an EMBL/GenBank/DDBJ whole genome shotgun (WGS) entry which is preliminary data.</text>
</comment>
<protein>
    <recommendedName>
        <fullName evidence="5">LysM domain-containing protein</fullName>
    </recommendedName>
</protein>
<evidence type="ECO:0000256" key="1">
    <source>
        <dbReference type="ARBA" id="ARBA00022669"/>
    </source>
</evidence>